<comment type="caution">
    <text evidence="1">The sequence shown here is derived from an EMBL/GenBank/DDBJ whole genome shotgun (WGS) entry which is preliminary data.</text>
</comment>
<reference evidence="1 2" key="1">
    <citation type="journal article" date="2022" name="Nat. Plants">
        <title>Genomes of leafy and leafless Platanthera orchids illuminate the evolution of mycoheterotrophy.</title>
        <authorList>
            <person name="Li M.H."/>
            <person name="Liu K.W."/>
            <person name="Li Z."/>
            <person name="Lu H.C."/>
            <person name="Ye Q.L."/>
            <person name="Zhang D."/>
            <person name="Wang J.Y."/>
            <person name="Li Y.F."/>
            <person name="Zhong Z.M."/>
            <person name="Liu X."/>
            <person name="Yu X."/>
            <person name="Liu D.K."/>
            <person name="Tu X.D."/>
            <person name="Liu B."/>
            <person name="Hao Y."/>
            <person name="Liao X.Y."/>
            <person name="Jiang Y.T."/>
            <person name="Sun W.H."/>
            <person name="Chen J."/>
            <person name="Chen Y.Q."/>
            <person name="Ai Y."/>
            <person name="Zhai J.W."/>
            <person name="Wu S.S."/>
            <person name="Zhou Z."/>
            <person name="Hsiao Y.Y."/>
            <person name="Wu W.L."/>
            <person name="Chen Y.Y."/>
            <person name="Lin Y.F."/>
            <person name="Hsu J.L."/>
            <person name="Li C.Y."/>
            <person name="Wang Z.W."/>
            <person name="Zhao X."/>
            <person name="Zhong W.Y."/>
            <person name="Ma X.K."/>
            <person name="Ma L."/>
            <person name="Huang J."/>
            <person name="Chen G.Z."/>
            <person name="Huang M.Z."/>
            <person name="Huang L."/>
            <person name="Peng D.H."/>
            <person name="Luo Y.B."/>
            <person name="Zou S.Q."/>
            <person name="Chen S.P."/>
            <person name="Lan S."/>
            <person name="Tsai W.C."/>
            <person name="Van de Peer Y."/>
            <person name="Liu Z.J."/>
        </authorList>
    </citation>
    <scope>NUCLEOTIDE SEQUENCE [LARGE SCALE GENOMIC DNA]</scope>
    <source>
        <strain evidence="1">Lor287</strain>
    </source>
</reference>
<dbReference type="SUPFAM" id="SSF47113">
    <property type="entry name" value="Histone-fold"/>
    <property type="match status" value="1"/>
</dbReference>
<evidence type="ECO:0000313" key="2">
    <source>
        <dbReference type="Proteomes" id="UP001418222"/>
    </source>
</evidence>
<dbReference type="Proteomes" id="UP001418222">
    <property type="component" value="Unassembled WGS sequence"/>
</dbReference>
<dbReference type="AlphaFoldDB" id="A0AAP0BGS2"/>
<dbReference type="GO" id="GO:0000786">
    <property type="term" value="C:nucleosome"/>
    <property type="evidence" value="ECO:0007669"/>
    <property type="project" value="InterPro"/>
</dbReference>
<dbReference type="InterPro" id="IPR002119">
    <property type="entry name" value="Histone_H2A"/>
</dbReference>
<dbReference type="PANTHER" id="PTHR23430">
    <property type="entry name" value="HISTONE H2A"/>
    <property type="match status" value="1"/>
</dbReference>
<dbReference type="EMBL" id="JBBWWQ010000010">
    <property type="protein sequence ID" value="KAK8937490.1"/>
    <property type="molecule type" value="Genomic_DNA"/>
</dbReference>
<keyword evidence="2" id="KW-1185">Reference proteome</keyword>
<protein>
    <recommendedName>
        <fullName evidence="3">Histone H2A</fullName>
    </recommendedName>
</protein>
<proteinExistence type="predicted"/>
<accession>A0AAP0BGS2</accession>
<evidence type="ECO:0000313" key="1">
    <source>
        <dbReference type="EMBL" id="KAK8937490.1"/>
    </source>
</evidence>
<dbReference type="GO" id="GO:0003677">
    <property type="term" value="F:DNA binding"/>
    <property type="evidence" value="ECO:0007669"/>
    <property type="project" value="InterPro"/>
</dbReference>
<organism evidence="1 2">
    <name type="scientific">Platanthera zijinensis</name>
    <dbReference type="NCBI Taxonomy" id="2320716"/>
    <lineage>
        <taxon>Eukaryota</taxon>
        <taxon>Viridiplantae</taxon>
        <taxon>Streptophyta</taxon>
        <taxon>Embryophyta</taxon>
        <taxon>Tracheophyta</taxon>
        <taxon>Spermatophyta</taxon>
        <taxon>Magnoliopsida</taxon>
        <taxon>Liliopsida</taxon>
        <taxon>Asparagales</taxon>
        <taxon>Orchidaceae</taxon>
        <taxon>Orchidoideae</taxon>
        <taxon>Orchideae</taxon>
        <taxon>Orchidinae</taxon>
        <taxon>Platanthera</taxon>
    </lineage>
</organism>
<dbReference type="GO" id="GO:0030527">
    <property type="term" value="F:structural constituent of chromatin"/>
    <property type="evidence" value="ECO:0007669"/>
    <property type="project" value="InterPro"/>
</dbReference>
<dbReference type="GO" id="GO:0046982">
    <property type="term" value="F:protein heterodimerization activity"/>
    <property type="evidence" value="ECO:0007669"/>
    <property type="project" value="InterPro"/>
</dbReference>
<dbReference type="InterPro" id="IPR009072">
    <property type="entry name" value="Histone-fold"/>
</dbReference>
<name>A0AAP0BGS2_9ASPA</name>
<gene>
    <name evidence="1" type="ORF">KSP39_PZI011876</name>
</gene>
<dbReference type="PRINTS" id="PR00620">
    <property type="entry name" value="HISTONEH2A"/>
</dbReference>
<evidence type="ECO:0008006" key="3">
    <source>
        <dbReference type="Google" id="ProtNLM"/>
    </source>
</evidence>
<dbReference type="Gene3D" id="1.10.20.10">
    <property type="entry name" value="Histone, subunit A"/>
    <property type="match status" value="1"/>
</dbReference>
<sequence>MSDRDTRKKFSQLIIVFNGKQQVSGYDAALLVVSCDISSQFQNLGGEILEDDDKVDRGTTSDVLGIPTLLEVSSNSADRELKAGLDGRVRCKVWGSGVPVYLAVVLEYLAAEVFELAGNAARDKTSRIIPRH</sequence>